<feature type="domain" description="CUB" evidence="3">
    <location>
        <begin position="1"/>
        <end position="99"/>
    </location>
</feature>
<protein>
    <recommendedName>
        <fullName evidence="3">CUB domain-containing protein</fullName>
    </recommendedName>
</protein>
<proteinExistence type="predicted"/>
<name>A0AAV2PQR5_MEGNR</name>
<feature type="non-terminal residue" evidence="4">
    <location>
        <position position="1"/>
    </location>
</feature>
<evidence type="ECO:0000313" key="5">
    <source>
        <dbReference type="Proteomes" id="UP001497623"/>
    </source>
</evidence>
<organism evidence="4 5">
    <name type="scientific">Meganyctiphanes norvegica</name>
    <name type="common">Northern krill</name>
    <name type="synonym">Thysanopoda norvegica</name>
    <dbReference type="NCBI Taxonomy" id="48144"/>
    <lineage>
        <taxon>Eukaryota</taxon>
        <taxon>Metazoa</taxon>
        <taxon>Ecdysozoa</taxon>
        <taxon>Arthropoda</taxon>
        <taxon>Crustacea</taxon>
        <taxon>Multicrustacea</taxon>
        <taxon>Malacostraca</taxon>
        <taxon>Eumalacostraca</taxon>
        <taxon>Eucarida</taxon>
        <taxon>Euphausiacea</taxon>
        <taxon>Euphausiidae</taxon>
        <taxon>Meganyctiphanes</taxon>
    </lineage>
</organism>
<reference evidence="4 5" key="1">
    <citation type="submission" date="2024-05" db="EMBL/GenBank/DDBJ databases">
        <authorList>
            <person name="Wallberg A."/>
        </authorList>
    </citation>
    <scope>NUCLEOTIDE SEQUENCE [LARGE SCALE GENOMIC DNA]</scope>
</reference>
<evidence type="ECO:0000259" key="3">
    <source>
        <dbReference type="PROSITE" id="PS01180"/>
    </source>
</evidence>
<dbReference type="CDD" id="cd00041">
    <property type="entry name" value="CUB"/>
    <property type="match status" value="1"/>
</dbReference>
<gene>
    <name evidence="4" type="ORF">MNOR_LOCUS3202</name>
</gene>
<dbReference type="Proteomes" id="UP001497623">
    <property type="component" value="Unassembled WGS sequence"/>
</dbReference>
<dbReference type="SUPFAM" id="SSF49854">
    <property type="entry name" value="Spermadhesin, CUB domain"/>
    <property type="match status" value="1"/>
</dbReference>
<dbReference type="Pfam" id="PF00431">
    <property type="entry name" value="CUB"/>
    <property type="match status" value="1"/>
</dbReference>
<evidence type="ECO:0000313" key="4">
    <source>
        <dbReference type="EMBL" id="CAL4063239.1"/>
    </source>
</evidence>
<dbReference type="AlphaFoldDB" id="A0AAV2PQR5"/>
<evidence type="ECO:0000256" key="1">
    <source>
        <dbReference type="ARBA" id="ARBA00023157"/>
    </source>
</evidence>
<keyword evidence="1" id="KW-1015">Disulfide bond</keyword>
<accession>A0AAV2PQR5</accession>
<comment type="caution">
    <text evidence="4">The sequence shown here is derived from an EMBL/GenBank/DDBJ whole genome shotgun (WGS) entry which is preliminary data.</text>
</comment>
<dbReference type="InterPro" id="IPR000859">
    <property type="entry name" value="CUB_dom"/>
</dbReference>
<dbReference type="Gene3D" id="2.60.120.290">
    <property type="entry name" value="Spermadhesin, CUB domain"/>
    <property type="match status" value="1"/>
</dbReference>
<dbReference type="PROSITE" id="PS01180">
    <property type="entry name" value="CUB"/>
    <property type="match status" value="1"/>
</dbReference>
<evidence type="ECO:0000256" key="2">
    <source>
        <dbReference type="PROSITE-ProRule" id="PRU00059"/>
    </source>
</evidence>
<dbReference type="EMBL" id="CAXKWB010001064">
    <property type="protein sequence ID" value="CAL4063239.1"/>
    <property type="molecule type" value="Genomic_DNA"/>
</dbReference>
<dbReference type="InterPro" id="IPR035914">
    <property type="entry name" value="Sperma_CUB_dom_sf"/>
</dbReference>
<sequence length="99" mass="11612">VPIRGLEWCMWWVKGNPGQRIKVTFHHFDLLYRADGQCYWDRMEIRTQDAFTDGNVYCEQEIKPGQSFTSDAQEMFISFEAGPYEDNTDNGFDATVEFI</sequence>
<keyword evidence="5" id="KW-1185">Reference proteome</keyword>
<comment type="caution">
    <text evidence="2">Lacks conserved residue(s) required for the propagation of feature annotation.</text>
</comment>